<dbReference type="PANTHER" id="PTHR37048:SF2">
    <property type="entry name" value="QUESTIONABLE PROTEIN"/>
    <property type="match status" value="1"/>
</dbReference>
<evidence type="ECO:0000256" key="1">
    <source>
        <dbReference type="SAM" id="MobiDB-lite"/>
    </source>
</evidence>
<dbReference type="AlphaFoldDB" id="A0A6G1JNU8"/>
<feature type="region of interest" description="Disordered" evidence="1">
    <location>
        <begin position="221"/>
        <end position="251"/>
    </location>
</feature>
<feature type="compositionally biased region" description="Basic and acidic residues" evidence="1">
    <location>
        <begin position="228"/>
        <end position="243"/>
    </location>
</feature>
<dbReference type="OrthoDB" id="3537171at2759"/>
<sequence>MVTMADSYYGNTSPARSIRTPRRTSTQKDLKRVEEQDVVQGGVFWLPPREELPSRAVRRAHGKGAIEEGIYNHPVLVISRPAEESQVIHFHIITSFQGKRLHEIYSKSNEFHTSRRSWYLPISPSPDHPDANSKKTRKRFPTLDLAHGATLRWDSYVNLRHVYKIEWSYLKAYSNPDTPERTVFRFDRESMIRLLAKTKTLTNYEPGPQYQYRRPILQIPSQGIRGQPVDHETGERERDRELEGQSPKSISDASSIISSEYSGLSPILQSDFGSAGRTAERSTPRPPKAPPDKRGRWRMLWRLLQCLLAWPLVWVAWIRDRVQRGGAQRTGGS</sequence>
<organism evidence="2 3">
    <name type="scientific">Lentithecium fluviatile CBS 122367</name>
    <dbReference type="NCBI Taxonomy" id="1168545"/>
    <lineage>
        <taxon>Eukaryota</taxon>
        <taxon>Fungi</taxon>
        <taxon>Dikarya</taxon>
        <taxon>Ascomycota</taxon>
        <taxon>Pezizomycotina</taxon>
        <taxon>Dothideomycetes</taxon>
        <taxon>Pleosporomycetidae</taxon>
        <taxon>Pleosporales</taxon>
        <taxon>Massarineae</taxon>
        <taxon>Lentitheciaceae</taxon>
        <taxon>Lentithecium</taxon>
    </lineage>
</organism>
<proteinExistence type="predicted"/>
<feature type="non-terminal residue" evidence="2">
    <location>
        <position position="333"/>
    </location>
</feature>
<protein>
    <submittedName>
        <fullName evidence="2">Uncharacterized protein</fullName>
    </submittedName>
</protein>
<feature type="region of interest" description="Disordered" evidence="1">
    <location>
        <begin position="272"/>
        <end position="294"/>
    </location>
</feature>
<accession>A0A6G1JNU8</accession>
<feature type="region of interest" description="Disordered" evidence="1">
    <location>
        <begin position="1"/>
        <end position="31"/>
    </location>
</feature>
<dbReference type="Proteomes" id="UP000799291">
    <property type="component" value="Unassembled WGS sequence"/>
</dbReference>
<name>A0A6G1JNU8_9PLEO</name>
<gene>
    <name evidence="2" type="ORF">K458DRAFT_326153</name>
</gene>
<dbReference type="PANTHER" id="PTHR37048">
    <property type="entry name" value="QUESTIONABLE PROTEIN"/>
    <property type="match status" value="1"/>
</dbReference>
<keyword evidence="3" id="KW-1185">Reference proteome</keyword>
<dbReference type="EMBL" id="MU005569">
    <property type="protein sequence ID" value="KAF2692214.1"/>
    <property type="molecule type" value="Genomic_DNA"/>
</dbReference>
<evidence type="ECO:0000313" key="3">
    <source>
        <dbReference type="Proteomes" id="UP000799291"/>
    </source>
</evidence>
<reference evidence="2" key="1">
    <citation type="journal article" date="2020" name="Stud. Mycol.">
        <title>101 Dothideomycetes genomes: a test case for predicting lifestyles and emergence of pathogens.</title>
        <authorList>
            <person name="Haridas S."/>
            <person name="Albert R."/>
            <person name="Binder M."/>
            <person name="Bloem J."/>
            <person name="Labutti K."/>
            <person name="Salamov A."/>
            <person name="Andreopoulos B."/>
            <person name="Baker S."/>
            <person name="Barry K."/>
            <person name="Bills G."/>
            <person name="Bluhm B."/>
            <person name="Cannon C."/>
            <person name="Castanera R."/>
            <person name="Culley D."/>
            <person name="Daum C."/>
            <person name="Ezra D."/>
            <person name="Gonzalez J."/>
            <person name="Henrissat B."/>
            <person name="Kuo A."/>
            <person name="Liang C."/>
            <person name="Lipzen A."/>
            <person name="Lutzoni F."/>
            <person name="Magnuson J."/>
            <person name="Mondo S."/>
            <person name="Nolan M."/>
            <person name="Ohm R."/>
            <person name="Pangilinan J."/>
            <person name="Park H.-J."/>
            <person name="Ramirez L."/>
            <person name="Alfaro M."/>
            <person name="Sun H."/>
            <person name="Tritt A."/>
            <person name="Yoshinaga Y."/>
            <person name="Zwiers L.-H."/>
            <person name="Turgeon B."/>
            <person name="Goodwin S."/>
            <person name="Spatafora J."/>
            <person name="Crous P."/>
            <person name="Grigoriev I."/>
        </authorList>
    </citation>
    <scope>NUCLEOTIDE SEQUENCE</scope>
    <source>
        <strain evidence="2">CBS 122367</strain>
    </source>
</reference>
<evidence type="ECO:0000313" key="2">
    <source>
        <dbReference type="EMBL" id="KAF2692214.1"/>
    </source>
</evidence>